<sequence>MSQPCFVPGRLLVPGEGVSPEQWACPSAGALSRESWRELEARRENAPAAMQLLVPDALLQRVETRERLAAAKAAMGRARELLPRTVNGFVYLERTLPDGRVRRGLVGCVDLEAYAFAAGSRTPVRAPSALAARQVLPRLERWEDAALQSSHILLAANMDEAALFAAVEEIQNQAPLYEGPLCYGGGSAVGWAVESADRLGALAALFDPAQGPAGAALLAPVSGEEDLAAARAYWMMMREELSEAERETHPARFCLAEVCSIRSAGLRLAPAHRLVMGVQGLPLLAAFRSWCAGQSVRLEESPVPGCSGRLDFVYGAWQRAVWPVGGRWPLAAAVLEAFLQEYLRANPACFADRLADEAELRELAADGNTGVLLHETNEDLFRGLAGADFLPLGLFAPLEAREQRYELECRYIR</sequence>
<protein>
    <submittedName>
        <fullName evidence="1">Uncharacterized protein DUF1015</fullName>
    </submittedName>
</protein>
<comment type="caution">
    <text evidence="1">The sequence shown here is derived from an EMBL/GenBank/DDBJ whole genome shotgun (WGS) entry which is preliminary data.</text>
</comment>
<gene>
    <name evidence="1" type="ORF">EDD77_103108</name>
</gene>
<dbReference type="AlphaFoldDB" id="A0A4R1R5I8"/>
<dbReference type="GeneID" id="97381665"/>
<dbReference type="OrthoDB" id="9781616at2"/>
<reference evidence="1 2" key="1">
    <citation type="submission" date="2019-03" db="EMBL/GenBank/DDBJ databases">
        <title>Genomic Encyclopedia of Type Strains, Phase IV (KMG-IV): sequencing the most valuable type-strain genomes for metagenomic binning, comparative biology and taxonomic classification.</title>
        <authorList>
            <person name="Goeker M."/>
        </authorList>
    </citation>
    <scope>NUCLEOTIDE SEQUENCE [LARGE SCALE GENOMIC DNA]</scope>
    <source>
        <strain evidence="1 2">DSM 100451</strain>
    </source>
</reference>
<proteinExistence type="predicted"/>
<evidence type="ECO:0000313" key="2">
    <source>
        <dbReference type="Proteomes" id="UP000295184"/>
    </source>
</evidence>
<accession>A0A4R1R5I8</accession>
<evidence type="ECO:0000313" key="1">
    <source>
        <dbReference type="EMBL" id="TCL60785.1"/>
    </source>
</evidence>
<dbReference type="PANTHER" id="PTHR36454">
    <property type="entry name" value="LMO2823 PROTEIN"/>
    <property type="match status" value="1"/>
</dbReference>
<name>A0A4R1R5I8_9FIRM</name>
<dbReference type="RefSeq" id="WP_058962782.1">
    <property type="nucleotide sequence ID" value="NZ_CABKVM010000011.1"/>
</dbReference>
<dbReference type="EMBL" id="SLUM01000003">
    <property type="protein sequence ID" value="TCL60785.1"/>
    <property type="molecule type" value="Genomic_DNA"/>
</dbReference>
<dbReference type="InterPro" id="IPR008323">
    <property type="entry name" value="UCP033563"/>
</dbReference>
<dbReference type="STRING" id="1650663.GCA_001486665_00252"/>
<organism evidence="1 2">
    <name type="scientific">Allofournierella massiliensis</name>
    <dbReference type="NCBI Taxonomy" id="1650663"/>
    <lineage>
        <taxon>Bacteria</taxon>
        <taxon>Bacillati</taxon>
        <taxon>Bacillota</taxon>
        <taxon>Clostridia</taxon>
        <taxon>Eubacteriales</taxon>
        <taxon>Oscillospiraceae</taxon>
        <taxon>Allofournierella</taxon>
    </lineage>
</organism>
<dbReference type="Proteomes" id="UP000295184">
    <property type="component" value="Unassembled WGS sequence"/>
</dbReference>
<dbReference type="PANTHER" id="PTHR36454:SF1">
    <property type="entry name" value="DUF1015 DOMAIN-CONTAINING PROTEIN"/>
    <property type="match status" value="1"/>
</dbReference>
<dbReference type="Pfam" id="PF06245">
    <property type="entry name" value="DUF1015"/>
    <property type="match status" value="1"/>
</dbReference>